<accession>A0ABQ3VHD8</accession>
<evidence type="ECO:0000313" key="2">
    <source>
        <dbReference type="EMBL" id="GHO85595.1"/>
    </source>
</evidence>
<comment type="caution">
    <text evidence="2">The sequence shown here is derived from an EMBL/GenBank/DDBJ whole genome shotgun (WGS) entry which is preliminary data.</text>
</comment>
<dbReference type="Pfam" id="PF22548">
    <property type="entry name" value="AEP-TOTE"/>
    <property type="match status" value="1"/>
</dbReference>
<keyword evidence="3" id="KW-1185">Reference proteome</keyword>
<evidence type="ECO:0000313" key="3">
    <source>
        <dbReference type="Proteomes" id="UP000635565"/>
    </source>
</evidence>
<feature type="domain" description="TOTE conflict system primase" evidence="1">
    <location>
        <begin position="32"/>
        <end position="119"/>
    </location>
</feature>
<name>A0ABQ3VHD8_9CHLR</name>
<protein>
    <recommendedName>
        <fullName evidence="1">TOTE conflict system primase domain-containing protein</fullName>
    </recommendedName>
</protein>
<dbReference type="InterPro" id="IPR054347">
    <property type="entry name" value="TOTE_primase"/>
</dbReference>
<dbReference type="EMBL" id="BNJJ01000009">
    <property type="protein sequence ID" value="GHO85595.1"/>
    <property type="molecule type" value="Genomic_DNA"/>
</dbReference>
<evidence type="ECO:0000259" key="1">
    <source>
        <dbReference type="Pfam" id="PF22548"/>
    </source>
</evidence>
<proteinExistence type="predicted"/>
<dbReference type="RefSeq" id="WP_201363235.1">
    <property type="nucleotide sequence ID" value="NZ_BNJJ01000009.1"/>
</dbReference>
<sequence>MAITSYLPNYIDLFVGRRDDYALQLKSGRYRRAGKPLTTSDVYDHLAGRRTYGTYIIDANGHCRFAVIDADSEDGLDRLWLIQDQLLTQEIASYVERSRRGGHLWIFFSRPAPASWVRAWLLPYCPSDMEF</sequence>
<organism evidence="2 3">
    <name type="scientific">Dictyobacter formicarum</name>
    <dbReference type="NCBI Taxonomy" id="2778368"/>
    <lineage>
        <taxon>Bacteria</taxon>
        <taxon>Bacillati</taxon>
        <taxon>Chloroflexota</taxon>
        <taxon>Ktedonobacteria</taxon>
        <taxon>Ktedonobacterales</taxon>
        <taxon>Dictyobacteraceae</taxon>
        <taxon>Dictyobacter</taxon>
    </lineage>
</organism>
<dbReference type="Proteomes" id="UP000635565">
    <property type="component" value="Unassembled WGS sequence"/>
</dbReference>
<gene>
    <name evidence="2" type="ORF">KSZ_36010</name>
</gene>
<reference evidence="2 3" key="1">
    <citation type="journal article" date="2021" name="Int. J. Syst. Evol. Microbiol.">
        <title>Reticulibacter mediterranei gen. nov., sp. nov., within the new family Reticulibacteraceae fam. nov., and Ktedonospora formicarum gen. nov., sp. nov., Ktedonobacter robiniae sp. nov., Dictyobacter formicarum sp. nov. and Dictyobacter arantiisoli sp. nov., belonging to the class Ktedonobacteria.</title>
        <authorList>
            <person name="Yabe S."/>
            <person name="Zheng Y."/>
            <person name="Wang C.M."/>
            <person name="Sakai Y."/>
            <person name="Abe K."/>
            <person name="Yokota A."/>
            <person name="Donadio S."/>
            <person name="Cavaletti L."/>
            <person name="Monciardini P."/>
        </authorList>
    </citation>
    <scope>NUCLEOTIDE SEQUENCE [LARGE SCALE GENOMIC DNA]</scope>
    <source>
        <strain evidence="2 3">SOSP1-9</strain>
    </source>
</reference>